<accession>A0ACC0I1G5</accession>
<protein>
    <submittedName>
        <fullName evidence="1">Cytochrome P450 84A1</fullName>
    </submittedName>
</protein>
<evidence type="ECO:0000313" key="2">
    <source>
        <dbReference type="Proteomes" id="UP001060215"/>
    </source>
</evidence>
<reference evidence="1 2" key="1">
    <citation type="journal article" date="2022" name="Plant J.">
        <title>Chromosome-level genome of Camellia lanceoleosa provides a valuable resource for understanding genome evolution and self-incompatibility.</title>
        <authorList>
            <person name="Gong W."/>
            <person name="Xiao S."/>
            <person name="Wang L."/>
            <person name="Liao Z."/>
            <person name="Chang Y."/>
            <person name="Mo W."/>
            <person name="Hu G."/>
            <person name="Li W."/>
            <person name="Zhao G."/>
            <person name="Zhu H."/>
            <person name="Hu X."/>
            <person name="Ji K."/>
            <person name="Xiang X."/>
            <person name="Song Q."/>
            <person name="Yuan D."/>
            <person name="Jin S."/>
            <person name="Zhang L."/>
        </authorList>
    </citation>
    <scope>NUCLEOTIDE SEQUENCE [LARGE SCALE GENOMIC DNA]</scope>
    <source>
        <strain evidence="1">SQ_2022a</strain>
    </source>
</reference>
<gene>
    <name evidence="1" type="ORF">LOK49_LG04G01193</name>
</gene>
<name>A0ACC0I1G5_9ERIC</name>
<dbReference type="EMBL" id="CM045759">
    <property type="protein sequence ID" value="KAI8018071.1"/>
    <property type="molecule type" value="Genomic_DNA"/>
</dbReference>
<comment type="caution">
    <text evidence="1">The sequence shown here is derived from an EMBL/GenBank/DDBJ whole genome shotgun (WGS) entry which is preliminary data.</text>
</comment>
<organism evidence="1 2">
    <name type="scientific">Camellia lanceoleosa</name>
    <dbReference type="NCBI Taxonomy" id="1840588"/>
    <lineage>
        <taxon>Eukaryota</taxon>
        <taxon>Viridiplantae</taxon>
        <taxon>Streptophyta</taxon>
        <taxon>Embryophyta</taxon>
        <taxon>Tracheophyta</taxon>
        <taxon>Spermatophyta</taxon>
        <taxon>Magnoliopsida</taxon>
        <taxon>eudicotyledons</taxon>
        <taxon>Gunneridae</taxon>
        <taxon>Pentapetalae</taxon>
        <taxon>asterids</taxon>
        <taxon>Ericales</taxon>
        <taxon>Theaceae</taxon>
        <taxon>Camellia</taxon>
    </lineage>
</organism>
<sequence>MASILEAVQTMPMGFLFLIPLSLFLLSRLRRKLPFPPGPPGLPLIGNMTMMDQLTHRGLAKLAKQYGGLFHMRMGFLHMVAVSSPDIAQQVLQAQDSIFSNRPATIAIRYLTYDRADMAFAHYGPFWRQMRKLCVIKLFSRKRAESWESVRDEVDFVVRKVMLNTNSPINIGELVFELTRNITYRAAFGSSSDTEFSKLFGAFNIADFIPWLGWVDPQGLTERLTKARASLDGFIDHIIDEHMQKNKKTNGSDEIDTDMVDDLLAFYGDEAKVSESDDLQNAIRLTRDNIKAIIMDVMFGGTETTYLEHNEGAGLQHLALVSEDIFRTLREMRRRSGVGGFEFMPSPPPTYYRNLKKRVRDVLSDEQIKEAEELGILDMAVSLCNDKVLDMAERGNKASIDMDQCLTWLDSKEPNSVIYVCFGGLCVFPESQLVEIGLGLKASDCNFIWVIREGFGDGLAIDDLDDLEGREVC</sequence>
<evidence type="ECO:0000313" key="1">
    <source>
        <dbReference type="EMBL" id="KAI8018071.1"/>
    </source>
</evidence>
<keyword evidence="2" id="KW-1185">Reference proteome</keyword>
<dbReference type="Proteomes" id="UP001060215">
    <property type="component" value="Chromosome 2"/>
</dbReference>
<proteinExistence type="predicted"/>